<evidence type="ECO:0000313" key="3">
    <source>
        <dbReference type="Proteomes" id="UP001560267"/>
    </source>
</evidence>
<proteinExistence type="predicted"/>
<evidence type="ECO:0000259" key="1">
    <source>
        <dbReference type="Pfam" id="PF19834"/>
    </source>
</evidence>
<dbReference type="EMBL" id="JBFSHR010000035">
    <property type="protein sequence ID" value="MEX6430089.1"/>
    <property type="molecule type" value="Genomic_DNA"/>
</dbReference>
<dbReference type="Proteomes" id="UP001560267">
    <property type="component" value="Unassembled WGS sequence"/>
</dbReference>
<gene>
    <name evidence="2" type="ORF">AB6A68_09605</name>
</gene>
<protein>
    <submittedName>
        <fullName evidence="2">DUF6314 family protein</fullName>
    </submittedName>
</protein>
<sequence>MMTFDTLSFLLGRWSLQRRVEDLHTNSHVEIVGIVSLIDTTANRRSPLSARSASYEEQGELTISGRQCPMHRHLIYTQVQNSRVISQFDDGRIFTDLDLRSGSWHTTYLCGDDRYKLTTVVVSQSEVREYWRVIGHNKDYIATTVLKRCTDRNPHTSPMPYPLA</sequence>
<feature type="domain" description="DUF6314" evidence="1">
    <location>
        <begin position="10"/>
        <end position="148"/>
    </location>
</feature>
<evidence type="ECO:0000313" key="2">
    <source>
        <dbReference type="EMBL" id="MEX6430089.1"/>
    </source>
</evidence>
<comment type="caution">
    <text evidence="2">The sequence shown here is derived from an EMBL/GenBank/DDBJ whole genome shotgun (WGS) entry which is preliminary data.</text>
</comment>
<dbReference type="Pfam" id="PF19834">
    <property type="entry name" value="DUF6314"/>
    <property type="match status" value="1"/>
</dbReference>
<dbReference type="InterPro" id="IPR045632">
    <property type="entry name" value="DUF6314"/>
</dbReference>
<keyword evidence="3" id="KW-1185">Reference proteome</keyword>
<reference evidence="2 3" key="1">
    <citation type="submission" date="2024-07" db="EMBL/GenBank/DDBJ databases">
        <title>Draft Genome Sequence of Ferrimicrobium acidiphilum Strain YE2023, Isolated from a Pulp of Bioleach Reactor.</title>
        <authorList>
            <person name="Elkina Y.A."/>
            <person name="Bulaeva A.G."/>
            <person name="Beletsky A.V."/>
            <person name="Mardanov A.V."/>
        </authorList>
    </citation>
    <scope>NUCLEOTIDE SEQUENCE [LARGE SCALE GENOMIC DNA]</scope>
    <source>
        <strain evidence="2 3">YE2023</strain>
    </source>
</reference>
<dbReference type="RefSeq" id="WP_298385762.1">
    <property type="nucleotide sequence ID" value="NZ_JBFSHR010000035.1"/>
</dbReference>
<name>A0ABV3Y4H4_9ACTN</name>
<accession>A0ABV3Y4H4</accession>
<organism evidence="2 3">
    <name type="scientific">Ferrimicrobium acidiphilum</name>
    <dbReference type="NCBI Taxonomy" id="121039"/>
    <lineage>
        <taxon>Bacteria</taxon>
        <taxon>Bacillati</taxon>
        <taxon>Actinomycetota</taxon>
        <taxon>Acidimicrobiia</taxon>
        <taxon>Acidimicrobiales</taxon>
        <taxon>Acidimicrobiaceae</taxon>
        <taxon>Ferrimicrobium</taxon>
    </lineage>
</organism>